<dbReference type="EMBL" id="CAEFZW010000003">
    <property type="protein sequence ID" value="CAB4253772.1"/>
    <property type="molecule type" value="Genomic_DNA"/>
</dbReference>
<evidence type="ECO:0000313" key="2">
    <source>
        <dbReference type="Proteomes" id="UP000644660"/>
    </source>
</evidence>
<dbReference type="GeneID" id="64856744"/>
<comment type="caution">
    <text evidence="1">The sequence shown here is derived from an EMBL/GenBank/DDBJ whole genome shotgun (WGS) entry which is preliminary data.</text>
</comment>
<name>A0A8H2ZGQ6_9SACH</name>
<evidence type="ECO:0000313" key="1">
    <source>
        <dbReference type="EMBL" id="CAB4253772.1"/>
    </source>
</evidence>
<reference evidence="1 2" key="1">
    <citation type="submission" date="2020-05" db="EMBL/GenBank/DDBJ databases">
        <authorList>
            <person name="Casaregola S."/>
            <person name="Devillers H."/>
            <person name="Grondin C."/>
        </authorList>
    </citation>
    <scope>NUCLEOTIDE SEQUENCE [LARGE SCALE GENOMIC DNA]</scope>
    <source>
        <strain evidence="1 2">CLIB 1767</strain>
    </source>
</reference>
<organism evidence="1 2">
    <name type="scientific">Maudiozyma barnettii</name>
    <dbReference type="NCBI Taxonomy" id="61262"/>
    <lineage>
        <taxon>Eukaryota</taxon>
        <taxon>Fungi</taxon>
        <taxon>Dikarya</taxon>
        <taxon>Ascomycota</taxon>
        <taxon>Saccharomycotina</taxon>
        <taxon>Saccharomycetes</taxon>
        <taxon>Saccharomycetales</taxon>
        <taxon>Saccharomycetaceae</taxon>
        <taxon>Maudiozyma</taxon>
    </lineage>
</organism>
<sequence length="711" mass="82472">MNLSRKLLSQPEWRYGCRLFLGAVRGNSTATRTTTTTTTTTTGLDMVTWLKTLSRESLFQQGSPDLVKLGKWFVNVQDVKGMKMVKDLLITQFPEEYNKIENNLINISDNPFYLNMVLQSRGSRYQYKLFAEYLQLLVDRSNQSNIEKTSRLLYEAIYIQNMLFPSKNLGSALTIPDSIHKWFYDNLSKSSGFQHYMFLIQNDVNLSTGVYSRLFTTRLIQGSELEYQLATFDYFLLRPDEYPLPEVTMEKFVKLHNFYDIYNIINLTINKNKKDTLSQSNLSFYLQALVKKLSYYKDVTSKGGKDNGKQLAIQFVKFVIQTLAITTKLEDIKLFTSLLKSLIIFMKDSPHIDEDSFGKLMHRPIVQMFRLLRAKRDQDAIFQLASTVGRMSTIPKTYMFKNMILNELVLSLRYFNDPKLMCQFLISVIKKPNPGELLNNLGLWGTIFHSTCGRKVSAEVLIQDIHGMSNLIPRSLHGELEEISLPLSELYSSLFSTSSLTMGMQLYREFLIQLYMNYITFMEENFKKQCLWKNDSRIIKCFISSVLSHLEDKQLAYELLLDFYSKPFAKKVRNKGKDCPFSIILYDNLGLTPIQVEKVLACMKQNNIPLTFKICTSMVLRYVKWDDIDTAHSWYNKIVYCKFPIMHRTIVNIAQQYKWALPEDLSTEILNNNDINVDISNPSDELDSLIFEDTHISSNDISDLLSVVKHI</sequence>
<gene>
    <name evidence="1" type="ORF">KABA2_03S05038</name>
</gene>
<dbReference type="OrthoDB" id="4064138at2759"/>
<dbReference type="Proteomes" id="UP000644660">
    <property type="component" value="Unassembled WGS sequence"/>
</dbReference>
<dbReference type="RefSeq" id="XP_041405617.1">
    <property type="nucleotide sequence ID" value="XM_041549683.1"/>
</dbReference>
<accession>A0A8H2ZGQ6</accession>
<keyword evidence="2" id="KW-1185">Reference proteome</keyword>
<dbReference type="AlphaFoldDB" id="A0A8H2ZGQ6"/>
<proteinExistence type="predicted"/>
<protein>
    <submittedName>
        <fullName evidence="1">Similar to Saccharomyces cerevisiae YDR350C ATP22 Specific translational activator for the mitochondrial ATP6 mRNA, encoding a subunit of F1F0 ATP synthase</fullName>
    </submittedName>
</protein>